<dbReference type="PANTHER" id="PTHR45790:SF3">
    <property type="entry name" value="S-ADENOSYL-L-METHIONINE-DEPENDENT UROPORPHYRINOGEN III METHYLTRANSFERASE, CHLOROPLASTIC"/>
    <property type="match status" value="1"/>
</dbReference>
<keyword evidence="5" id="KW-0627">Porphyrin biosynthesis</keyword>
<feature type="compositionally biased region" description="Low complexity" evidence="6">
    <location>
        <begin position="64"/>
        <end position="73"/>
    </location>
</feature>
<dbReference type="PROSITE" id="PS00839">
    <property type="entry name" value="SUMT_1"/>
    <property type="match status" value="1"/>
</dbReference>
<accession>A0A7W4TKS4</accession>
<dbReference type="SUPFAM" id="SSF53790">
    <property type="entry name" value="Tetrapyrrole methylase"/>
    <property type="match status" value="1"/>
</dbReference>
<keyword evidence="4" id="KW-0949">S-adenosyl-L-methionine</keyword>
<protein>
    <recommendedName>
        <fullName evidence="1">uroporphyrinogen-III C-methyltransferase</fullName>
        <ecNumber evidence="1">2.1.1.107</ecNumber>
    </recommendedName>
</protein>
<keyword evidence="3 9" id="KW-0808">Transferase</keyword>
<evidence type="ECO:0000256" key="6">
    <source>
        <dbReference type="SAM" id="MobiDB-lite"/>
    </source>
</evidence>
<dbReference type="GO" id="GO:0032259">
    <property type="term" value="P:methylation"/>
    <property type="evidence" value="ECO:0007669"/>
    <property type="project" value="UniProtKB-KW"/>
</dbReference>
<comment type="caution">
    <text evidence="9">The sequence shown here is derived from an EMBL/GenBank/DDBJ whole genome shotgun (WGS) entry which is preliminary data.</text>
</comment>
<reference evidence="9 10" key="1">
    <citation type="submission" date="2020-08" db="EMBL/GenBank/DDBJ databases">
        <title>The Agave Microbiome: Exploring the role of microbial communities in plant adaptations to desert environments.</title>
        <authorList>
            <person name="Partida-Martinez L.P."/>
        </authorList>
    </citation>
    <scope>NUCLEOTIDE SEQUENCE [LARGE SCALE GENOMIC DNA]</scope>
    <source>
        <strain evidence="9 10">AS2.23</strain>
    </source>
</reference>
<dbReference type="InterPro" id="IPR035996">
    <property type="entry name" value="4pyrrol_Methylase_sf"/>
</dbReference>
<dbReference type="Gene3D" id="3.40.1010.10">
    <property type="entry name" value="Cobalt-precorrin-4 Transmethylase, Domain 1"/>
    <property type="match status" value="1"/>
</dbReference>
<evidence type="ECO:0000313" key="9">
    <source>
        <dbReference type="EMBL" id="MBB2900729.1"/>
    </source>
</evidence>
<dbReference type="GO" id="GO:0004851">
    <property type="term" value="F:uroporphyrin-III C-methyltransferase activity"/>
    <property type="evidence" value="ECO:0007669"/>
    <property type="project" value="UniProtKB-EC"/>
</dbReference>
<dbReference type="InterPro" id="IPR050161">
    <property type="entry name" value="Siro_Cobalamin_biosynth"/>
</dbReference>
<evidence type="ECO:0000256" key="5">
    <source>
        <dbReference type="ARBA" id="ARBA00023244"/>
    </source>
</evidence>
<evidence type="ECO:0000313" key="10">
    <source>
        <dbReference type="Proteomes" id="UP000533269"/>
    </source>
</evidence>
<dbReference type="Gene3D" id="3.40.50.10090">
    <property type="match status" value="2"/>
</dbReference>
<dbReference type="AlphaFoldDB" id="A0A7W4TKS4"/>
<dbReference type="FunFam" id="3.40.50.10090:FF:000001">
    <property type="entry name" value="Bifunctional uroporphyrinogen-III C-methyltransferase/uroporphyrinogen-III synthase"/>
    <property type="match status" value="1"/>
</dbReference>
<dbReference type="InterPro" id="IPR000878">
    <property type="entry name" value="4pyrrol_Mease"/>
</dbReference>
<evidence type="ECO:0000256" key="1">
    <source>
        <dbReference type="ARBA" id="ARBA00012162"/>
    </source>
</evidence>
<keyword evidence="2 9" id="KW-0489">Methyltransferase</keyword>
<dbReference type="CDD" id="cd06578">
    <property type="entry name" value="HemD"/>
    <property type="match status" value="1"/>
</dbReference>
<dbReference type="InterPro" id="IPR003754">
    <property type="entry name" value="4pyrrol_synth_uPrphyn_synth"/>
</dbReference>
<dbReference type="Pfam" id="PF00590">
    <property type="entry name" value="TP_methylase"/>
    <property type="match status" value="1"/>
</dbReference>
<evidence type="ECO:0000256" key="3">
    <source>
        <dbReference type="ARBA" id="ARBA00022679"/>
    </source>
</evidence>
<dbReference type="Proteomes" id="UP000533269">
    <property type="component" value="Unassembled WGS sequence"/>
</dbReference>
<keyword evidence="9" id="KW-0456">Lyase</keyword>
<dbReference type="InterPro" id="IPR003043">
    <property type="entry name" value="Uropor_MeTrfase_CS"/>
</dbReference>
<sequence>MSTMTNSPLVAGAAQAPEATLEVTTGTPVAPQAPEVSVLTEVTVAEEGRDAVPEQAGAKRSGRSGKSLRSPGSERTAKAGKTLGHVSFVGAGPGDPGLLTVRAVDLLAAADVVVLDQTSREDLPARYGRDGVEVLDAGFDDDGQPLTRTARAKLVVKAAKAGGHVVRLMDGDASTFTGLADEIAACRKAGVSFDVVPGVSVVNAVPAYAGVPMTTGSTSSVNVVHPAGRSLDWSRHADKDATVVVLGTGDDIAAAAAGLLGAGRAASTPVAVTSHGTTTTQSTTTTTLGELEPLAAALDGSPTTAVVGDVVALREQGSWYETKPLFGWRVLVPRTKEQAGGVTAKLSDHGATAEVVPTISVEPPRTPQQMEKAVKGLVTGRYEWIGFTSVNAVRAVREKFTEYGLDARAFSGLKVAAVGGVTADALREWGIEPDLVPEGEQSASGLLEAWPPYDDVLDPINRVFLPRADIATDTLVAGLQENGWEVDDVTAYRTVRAAPPAAPVRDAIKTGAFDAVVFTSSSTVRNLVGIAGKPHPSTVVACIGPATAKTAEEHGLRVDVLAPEPSADALVDALAGFGQGLRAAAVEAGEPVLRPSQKKSSARRRAR</sequence>
<feature type="region of interest" description="Disordered" evidence="6">
    <location>
        <begin position="1"/>
        <end position="81"/>
    </location>
</feature>
<dbReference type="Gene3D" id="3.30.950.10">
    <property type="entry name" value="Methyltransferase, Cobalt-precorrin-4 Transmethylase, Domain 2"/>
    <property type="match status" value="1"/>
</dbReference>
<evidence type="ECO:0000259" key="8">
    <source>
        <dbReference type="Pfam" id="PF02602"/>
    </source>
</evidence>
<dbReference type="GO" id="GO:0019354">
    <property type="term" value="P:siroheme biosynthetic process"/>
    <property type="evidence" value="ECO:0007669"/>
    <property type="project" value="TreeGrafter"/>
</dbReference>
<gene>
    <name evidence="9" type="ORF">FHR75_001517</name>
</gene>
<feature type="domain" description="Tetrapyrrole methylase" evidence="7">
    <location>
        <begin position="86"/>
        <end position="291"/>
    </location>
</feature>
<organism evidence="9 10">
    <name type="scientific">Kineococcus radiotolerans</name>
    <dbReference type="NCBI Taxonomy" id="131568"/>
    <lineage>
        <taxon>Bacteria</taxon>
        <taxon>Bacillati</taxon>
        <taxon>Actinomycetota</taxon>
        <taxon>Actinomycetes</taxon>
        <taxon>Kineosporiales</taxon>
        <taxon>Kineosporiaceae</taxon>
        <taxon>Kineococcus</taxon>
    </lineage>
</organism>
<dbReference type="InterPro" id="IPR014776">
    <property type="entry name" value="4pyrrole_Mease_sub2"/>
</dbReference>
<dbReference type="EMBL" id="JACHVY010000001">
    <property type="protein sequence ID" value="MBB2900729.1"/>
    <property type="molecule type" value="Genomic_DNA"/>
</dbReference>
<dbReference type="InterPro" id="IPR014777">
    <property type="entry name" value="4pyrrole_Mease_sub1"/>
</dbReference>
<dbReference type="InterPro" id="IPR036108">
    <property type="entry name" value="4pyrrol_syn_uPrphyn_synt_sf"/>
</dbReference>
<reference evidence="9 10" key="2">
    <citation type="submission" date="2020-08" db="EMBL/GenBank/DDBJ databases">
        <authorList>
            <person name="Partida-Martinez L."/>
            <person name="Huntemann M."/>
            <person name="Clum A."/>
            <person name="Wang J."/>
            <person name="Palaniappan K."/>
            <person name="Ritter S."/>
            <person name="Chen I.-M."/>
            <person name="Stamatis D."/>
            <person name="Reddy T."/>
            <person name="O'Malley R."/>
            <person name="Daum C."/>
            <person name="Shapiro N."/>
            <person name="Ivanova N."/>
            <person name="Kyrpides N."/>
            <person name="Woyke T."/>
        </authorList>
    </citation>
    <scope>NUCLEOTIDE SEQUENCE [LARGE SCALE GENOMIC DNA]</scope>
    <source>
        <strain evidence="9 10">AS2.23</strain>
    </source>
</reference>
<dbReference type="GO" id="GO:0004852">
    <property type="term" value="F:uroporphyrinogen-III synthase activity"/>
    <property type="evidence" value="ECO:0007669"/>
    <property type="project" value="InterPro"/>
</dbReference>
<dbReference type="Pfam" id="PF02602">
    <property type="entry name" value="HEM4"/>
    <property type="match status" value="1"/>
</dbReference>
<dbReference type="FunFam" id="3.40.50.10090:FF:000002">
    <property type="entry name" value="Bifunctional uroporphyrinogen-III C-methyltransferase/uroporphyrinogen-III synthase"/>
    <property type="match status" value="1"/>
</dbReference>
<evidence type="ECO:0000259" key="7">
    <source>
        <dbReference type="Pfam" id="PF00590"/>
    </source>
</evidence>
<feature type="domain" description="Tetrapyrrole biosynthesis uroporphyrinogen III synthase" evidence="8">
    <location>
        <begin position="343"/>
        <end position="571"/>
    </location>
</feature>
<dbReference type="PANTHER" id="PTHR45790">
    <property type="entry name" value="SIROHEME SYNTHASE-RELATED"/>
    <property type="match status" value="1"/>
</dbReference>
<evidence type="ECO:0000256" key="4">
    <source>
        <dbReference type="ARBA" id="ARBA00022691"/>
    </source>
</evidence>
<evidence type="ECO:0000256" key="2">
    <source>
        <dbReference type="ARBA" id="ARBA00022603"/>
    </source>
</evidence>
<proteinExistence type="predicted"/>
<name>A0A7W4TKS4_KINRA</name>
<dbReference type="SUPFAM" id="SSF69618">
    <property type="entry name" value="HemD-like"/>
    <property type="match status" value="1"/>
</dbReference>
<dbReference type="EC" id="2.1.1.107" evidence="1"/>